<gene>
    <name evidence="13" type="ORF">CNMCM5793_000747</name>
    <name evidence="14" type="ORF">CNMCM6106_002076</name>
</gene>
<dbReference type="PROSITE" id="PS51384">
    <property type="entry name" value="FAD_FR"/>
    <property type="match status" value="1"/>
</dbReference>
<comment type="subcellular location">
    <subcellularLocation>
        <location evidence="1">Membrane</location>
        <topology evidence="1">Multi-pass membrane protein</topology>
    </subcellularLocation>
</comment>
<dbReference type="Pfam" id="PF01794">
    <property type="entry name" value="Ferric_reduct"/>
    <property type="match status" value="1"/>
</dbReference>
<dbReference type="Gene3D" id="3.40.50.80">
    <property type="entry name" value="Nucleotide-binding domain of ferredoxin-NADP reductase (FNR) module"/>
    <property type="match status" value="1"/>
</dbReference>
<evidence type="ECO:0000256" key="1">
    <source>
        <dbReference type="ARBA" id="ARBA00004141"/>
    </source>
</evidence>
<dbReference type="InterPro" id="IPR051410">
    <property type="entry name" value="Ferric/Cupric_Reductase"/>
</dbReference>
<dbReference type="PANTHER" id="PTHR32361">
    <property type="entry name" value="FERRIC/CUPRIC REDUCTASE TRANSMEMBRANE COMPONENT"/>
    <property type="match status" value="1"/>
</dbReference>
<keyword evidence="15" id="KW-1185">Reference proteome</keyword>
<keyword evidence="5" id="KW-0249">Electron transport</keyword>
<reference evidence="14" key="1">
    <citation type="submission" date="2020-06" db="EMBL/GenBank/DDBJ databases">
        <title>Draft genome sequences of strains closely related to Aspergillus parafelis and Aspergillus hiratsukae.</title>
        <authorList>
            <person name="Dos Santos R.A.C."/>
            <person name="Rivero-Menendez O."/>
            <person name="Steenwyk J.L."/>
            <person name="Mead M.E."/>
            <person name="Goldman G.H."/>
            <person name="Alastruey-Izquierdo A."/>
            <person name="Rokas A."/>
        </authorList>
    </citation>
    <scope>NUCLEOTIDE SEQUENCE</scope>
    <source>
        <strain evidence="13">CNM-CM5793</strain>
        <strain evidence="14">CNM-CM6106</strain>
    </source>
</reference>
<sequence>MVAIPRALGSDRPTASEMDDDGYSRGLNGVDISRDVLLSRILLGVLILVVVFVLSIRLAQFVHSYLRQAIAVAAPEASEAQRFWRHGRWPFWAAVNKHLLYAPLLGRRHNRPLRLGPRLHFGAIPSRIHTILILLYTAVQVFACAYLDYATLDRSALFAELRGRAGTLAVLNLVPLIILGCRNNPLIALLAVSFRTFNLLHRWLGRLVVLATVVHVAAWAVNAVEEDGLTAMLERIKSASFFQWGCCAAVCFLFILVQSLPPIRHLCYETFRHLHQLAGLTALLGVFFHLKVDDLPQLSWVTTAAVLWFLERCARLLRLVYLNYTRSAGCTVARVEALPSNVCRVTFYLPKHASIDPGCYAHAYFPSVSWWMSHPFSIAWTEPEIPCAGAIDESHHTDSAPTTAVEKINGAGNTRLTIIIVARGGMTRRLYKKAVSQHGHCTSIRAFVEGPYASGTPGMGSYGTVVLFSAGVGITHHLMYARQLIQRASEGLVATRRLHFTWSVGSLNQLLWVQGFLDAILGIPGARGILKIQLFVSGQEESDHPINSCDCIEVRFGRCDPKSVLDSVLQHQVGAAVVSVCGPGGYTDDVRNAVRSRLGGPAILDFLEEAFIG</sequence>
<dbReference type="PANTHER" id="PTHR32361:SF12">
    <property type="entry name" value="PUTATIVE (AFU_ORTHOLOGUE AFUA_1G14340)-RELATED"/>
    <property type="match status" value="1"/>
</dbReference>
<dbReference type="EMBL" id="JACBAF010002150">
    <property type="protein sequence ID" value="KAF7166118.1"/>
    <property type="molecule type" value="Genomic_DNA"/>
</dbReference>
<dbReference type="Pfam" id="PF08030">
    <property type="entry name" value="NAD_binding_6"/>
    <property type="match status" value="1"/>
</dbReference>
<dbReference type="CDD" id="cd06186">
    <property type="entry name" value="NOX_Duox_like_FAD_NADP"/>
    <property type="match status" value="1"/>
</dbReference>
<feature type="transmembrane region" description="Helical" evidence="11">
    <location>
        <begin position="273"/>
        <end position="292"/>
    </location>
</feature>
<dbReference type="Pfam" id="PF08022">
    <property type="entry name" value="FAD_binding_8"/>
    <property type="match status" value="1"/>
</dbReference>
<keyword evidence="3" id="KW-0813">Transport</keyword>
<dbReference type="AlphaFoldDB" id="A0A8H6Q4G7"/>
<comment type="similarity">
    <text evidence="2">Belongs to the ferric reductase (FRE) family.</text>
</comment>
<evidence type="ECO:0000256" key="5">
    <source>
        <dbReference type="ARBA" id="ARBA00022982"/>
    </source>
</evidence>
<feature type="transmembrane region" description="Helical" evidence="11">
    <location>
        <begin position="203"/>
        <end position="221"/>
    </location>
</feature>
<evidence type="ECO:0000313" key="14">
    <source>
        <dbReference type="EMBL" id="KAF7166118.1"/>
    </source>
</evidence>
<evidence type="ECO:0000256" key="11">
    <source>
        <dbReference type="SAM" id="Phobius"/>
    </source>
</evidence>
<evidence type="ECO:0000313" key="13">
    <source>
        <dbReference type="EMBL" id="KAF7114977.1"/>
    </source>
</evidence>
<feature type="transmembrane region" description="Helical" evidence="11">
    <location>
        <begin position="169"/>
        <end position="191"/>
    </location>
</feature>
<dbReference type="SUPFAM" id="SSF52343">
    <property type="entry name" value="Ferredoxin reductase-like, C-terminal NADP-linked domain"/>
    <property type="match status" value="1"/>
</dbReference>
<feature type="transmembrane region" description="Helical" evidence="11">
    <location>
        <begin position="37"/>
        <end position="59"/>
    </location>
</feature>
<accession>A0A8H6Q4G7</accession>
<dbReference type="GO" id="GO:0000293">
    <property type="term" value="F:ferric-chelate reductase activity"/>
    <property type="evidence" value="ECO:0007669"/>
    <property type="project" value="UniProtKB-ARBA"/>
</dbReference>
<dbReference type="Proteomes" id="UP000630445">
    <property type="component" value="Unassembled WGS sequence"/>
</dbReference>
<evidence type="ECO:0000256" key="9">
    <source>
        <dbReference type="ARBA" id="ARBA00023136"/>
    </source>
</evidence>
<evidence type="ECO:0000256" key="8">
    <source>
        <dbReference type="ARBA" id="ARBA00023065"/>
    </source>
</evidence>
<evidence type="ECO:0000256" key="7">
    <source>
        <dbReference type="ARBA" id="ARBA00023002"/>
    </source>
</evidence>
<dbReference type="InterPro" id="IPR039261">
    <property type="entry name" value="FNR_nucleotide-bd"/>
</dbReference>
<feature type="region of interest" description="Disordered" evidence="10">
    <location>
        <begin position="1"/>
        <end position="20"/>
    </location>
</feature>
<dbReference type="Proteomes" id="UP000662466">
    <property type="component" value="Unassembled WGS sequence"/>
</dbReference>
<evidence type="ECO:0000259" key="12">
    <source>
        <dbReference type="PROSITE" id="PS51384"/>
    </source>
</evidence>
<dbReference type="EMBL" id="JACBAD010002120">
    <property type="protein sequence ID" value="KAF7114977.1"/>
    <property type="molecule type" value="Genomic_DNA"/>
</dbReference>
<dbReference type="GO" id="GO:0006826">
    <property type="term" value="P:iron ion transport"/>
    <property type="evidence" value="ECO:0007669"/>
    <property type="project" value="TreeGrafter"/>
</dbReference>
<comment type="caution">
    <text evidence="14">The sequence shown here is derived from an EMBL/GenBank/DDBJ whole genome shotgun (WGS) entry which is preliminary data.</text>
</comment>
<feature type="transmembrane region" description="Helical" evidence="11">
    <location>
        <begin position="241"/>
        <end position="261"/>
    </location>
</feature>
<dbReference type="GO" id="GO:0006879">
    <property type="term" value="P:intracellular iron ion homeostasis"/>
    <property type="evidence" value="ECO:0007669"/>
    <property type="project" value="TreeGrafter"/>
</dbReference>
<dbReference type="InterPro" id="IPR017927">
    <property type="entry name" value="FAD-bd_FR_type"/>
</dbReference>
<feature type="transmembrane region" description="Helical" evidence="11">
    <location>
        <begin position="128"/>
        <end position="149"/>
    </location>
</feature>
<dbReference type="SFLD" id="SFLDS00052">
    <property type="entry name" value="Ferric_Reductase_Domain"/>
    <property type="match status" value="1"/>
</dbReference>
<evidence type="ECO:0000313" key="16">
    <source>
        <dbReference type="Proteomes" id="UP000662466"/>
    </source>
</evidence>
<evidence type="ECO:0000256" key="4">
    <source>
        <dbReference type="ARBA" id="ARBA00022692"/>
    </source>
</evidence>
<keyword evidence="9 11" id="KW-0472">Membrane</keyword>
<keyword evidence="8" id="KW-0406">Ion transport</keyword>
<proteinExistence type="inferred from homology"/>
<name>A0A8H6Q4G7_9EURO</name>
<dbReference type="GO" id="GO:0005886">
    <property type="term" value="C:plasma membrane"/>
    <property type="evidence" value="ECO:0007669"/>
    <property type="project" value="TreeGrafter"/>
</dbReference>
<evidence type="ECO:0000256" key="10">
    <source>
        <dbReference type="SAM" id="MobiDB-lite"/>
    </source>
</evidence>
<evidence type="ECO:0000256" key="2">
    <source>
        <dbReference type="ARBA" id="ARBA00006278"/>
    </source>
</evidence>
<dbReference type="InterPro" id="IPR013130">
    <property type="entry name" value="Fe3_Rdtase_TM_dom"/>
</dbReference>
<dbReference type="OrthoDB" id="4494341at2759"/>
<dbReference type="SFLD" id="SFLDG01168">
    <property type="entry name" value="Ferric_reductase_subgroup_(FRE"/>
    <property type="match status" value="1"/>
</dbReference>
<feature type="domain" description="FAD-binding FR-type" evidence="12">
    <location>
        <begin position="325"/>
        <end position="458"/>
    </location>
</feature>
<dbReference type="GO" id="GO:0015677">
    <property type="term" value="P:copper ion import"/>
    <property type="evidence" value="ECO:0007669"/>
    <property type="project" value="TreeGrafter"/>
</dbReference>
<evidence type="ECO:0000313" key="15">
    <source>
        <dbReference type="Proteomes" id="UP000630445"/>
    </source>
</evidence>
<protein>
    <recommendedName>
        <fullName evidence="12">FAD-binding FR-type domain-containing protein</fullName>
    </recommendedName>
</protein>
<evidence type="ECO:0000256" key="3">
    <source>
        <dbReference type="ARBA" id="ARBA00022448"/>
    </source>
</evidence>
<dbReference type="InterPro" id="IPR013121">
    <property type="entry name" value="Fe_red_NAD-bd_6"/>
</dbReference>
<keyword evidence="4 11" id="KW-0812">Transmembrane</keyword>
<organism evidence="14 16">
    <name type="scientific">Aspergillus hiratsukae</name>
    <dbReference type="NCBI Taxonomy" id="1194566"/>
    <lineage>
        <taxon>Eukaryota</taxon>
        <taxon>Fungi</taxon>
        <taxon>Dikarya</taxon>
        <taxon>Ascomycota</taxon>
        <taxon>Pezizomycotina</taxon>
        <taxon>Eurotiomycetes</taxon>
        <taxon>Eurotiomycetidae</taxon>
        <taxon>Eurotiales</taxon>
        <taxon>Aspergillaceae</taxon>
        <taxon>Aspergillus</taxon>
        <taxon>Aspergillus subgen. Fumigati</taxon>
    </lineage>
</organism>
<evidence type="ECO:0000256" key="6">
    <source>
        <dbReference type="ARBA" id="ARBA00022989"/>
    </source>
</evidence>
<keyword evidence="7" id="KW-0560">Oxidoreductase</keyword>
<keyword evidence="6 11" id="KW-1133">Transmembrane helix</keyword>
<dbReference type="InterPro" id="IPR013112">
    <property type="entry name" value="FAD-bd_8"/>
</dbReference>